<dbReference type="Pfam" id="PF02666">
    <property type="entry name" value="PS_Dcarbxylase"/>
    <property type="match status" value="1"/>
</dbReference>
<comment type="cofactor">
    <cofactor evidence="12">
        <name>pyruvate</name>
        <dbReference type="ChEBI" id="CHEBI:15361"/>
    </cofactor>
    <text evidence="12">Binds 1 pyruvoyl group covalently per subunit.</text>
</comment>
<evidence type="ECO:0000256" key="5">
    <source>
        <dbReference type="ARBA" id="ARBA00023098"/>
    </source>
</evidence>
<evidence type="ECO:0000256" key="3">
    <source>
        <dbReference type="ARBA" id="ARBA00022516"/>
    </source>
</evidence>
<evidence type="ECO:0000256" key="7">
    <source>
        <dbReference type="ARBA" id="ARBA00023145"/>
    </source>
</evidence>
<feature type="chain" id="PRO_5023506465" description="Phosphatidylserine decarboxylase alpha chain" evidence="12">
    <location>
        <begin position="255"/>
        <end position="296"/>
    </location>
</feature>
<name>J3VTV2_9ENTR</name>
<comment type="pathway">
    <text evidence="1">Lipid metabolism.</text>
</comment>
<keyword evidence="11 12" id="KW-0670">Pyruvate</keyword>
<dbReference type="HAMAP" id="MF_00662">
    <property type="entry name" value="PS_decarb_PSD_B_type1"/>
    <property type="match status" value="1"/>
</dbReference>
<dbReference type="PANTHER" id="PTHR10067">
    <property type="entry name" value="PHOSPHATIDYLSERINE DECARBOXYLASE"/>
    <property type="match status" value="1"/>
</dbReference>
<evidence type="ECO:0000256" key="12">
    <source>
        <dbReference type="HAMAP-Rule" id="MF_00662"/>
    </source>
</evidence>
<evidence type="ECO:0000256" key="10">
    <source>
        <dbReference type="ARBA" id="ARBA00023264"/>
    </source>
</evidence>
<dbReference type="NCBIfam" id="TIGR00163">
    <property type="entry name" value="PS_decarb"/>
    <property type="match status" value="1"/>
</dbReference>
<feature type="active site" description="Charge relay system; for autoendoproteolytic cleavage activity" evidence="12">
    <location>
        <position position="148"/>
    </location>
</feature>
<keyword evidence="3 12" id="KW-0444">Lipid biosynthesis</keyword>
<comment type="subcellular location">
    <subcellularLocation>
        <location evidence="12">Cell membrane</location>
        <topology evidence="12">Peripheral membrane protein</topology>
    </subcellularLocation>
</comment>
<evidence type="ECO:0000256" key="6">
    <source>
        <dbReference type="ARBA" id="ARBA00023136"/>
    </source>
</evidence>
<proteinExistence type="inferred from homology"/>
<dbReference type="EMBL" id="CP003547">
    <property type="protein sequence ID" value="AFP85456.1"/>
    <property type="molecule type" value="Genomic_DNA"/>
</dbReference>
<keyword evidence="7 12" id="KW-0865">Zymogen</keyword>
<dbReference type="UniPathway" id="UPA00558">
    <property type="reaction ID" value="UER00616"/>
</dbReference>
<keyword evidence="2 12" id="KW-1003">Cell membrane</keyword>
<sequence>MLDKIKVTLQYYLFPKLWLTELAGWIAKCQGGFFTRAIITLFIRWYRINMQEVQEQKLVNYKTFNDFFVRTLRHEARSINADPSTLVCPADGIISQYGMIEDGRIFQAKGHQYTLEALMACNQPMLNKFQNGSFVITYISPSDYHRVHMPCNALLREMLYVPGTLFSLNPLMSANVPNLFARNERLICFFDTEFSFMVQILIGATIVGSIETVWGGTITPPRQGILKHWNYPQAGERGAIILLKGEEMGRFKLGSTVINLFEGKSVILEKNLHLNCVSRVGQPLARGIKKNNIPLM</sequence>
<accession>J3VTV2</accession>
<feature type="active site" description="Charge relay system; for autoendoproteolytic cleavage activity" evidence="12">
    <location>
        <position position="255"/>
    </location>
</feature>
<dbReference type="PANTHER" id="PTHR10067:SF6">
    <property type="entry name" value="PHOSPHATIDYLSERINE DECARBOXYLASE PROENZYME, MITOCHONDRIAL"/>
    <property type="match status" value="1"/>
</dbReference>
<dbReference type="GO" id="GO:0006646">
    <property type="term" value="P:phosphatidylethanolamine biosynthetic process"/>
    <property type="evidence" value="ECO:0007669"/>
    <property type="project" value="UniProtKB-UniRule"/>
</dbReference>
<dbReference type="InterPro" id="IPR033177">
    <property type="entry name" value="PSD-B"/>
</dbReference>
<dbReference type="OrthoDB" id="9802030at2"/>
<dbReference type="STRING" id="134287.A35E_00143"/>
<dbReference type="InterPro" id="IPR003817">
    <property type="entry name" value="PS_Dcarbxylase"/>
</dbReference>
<dbReference type="Proteomes" id="UP000003937">
    <property type="component" value="Chromosome"/>
</dbReference>
<comment type="PTM">
    <text evidence="12">Is synthesized initially as an inactive proenzyme. Formation of the active enzyme involves a self-maturation process in which the active site pyruvoyl group is generated from an internal serine residue via an autocatalytic post-translational modification. Two non-identical subunits are generated from the proenzyme in this reaction, and the pyruvate is formed at the N-terminus of the alpha chain, which is derived from the carboxyl end of the proenzyme. The autoendoproteolytic cleavage occurs by a canonical serine protease mechanism, in which the side chain hydroxyl group of the serine supplies its oxygen atom to form the C-terminus of the beta chain, while the remainder of the serine residue undergoes an oxidative deamination to produce ammonia and the pyruvoyl prosthetic group on the alpha chain. During this reaction, the Ser that is part of the protease active site of the proenzyme becomes the pyruvoyl prosthetic group, which constitutes an essential element of the active site of the mature decarboxylase.</text>
</comment>
<dbReference type="HOGENOM" id="CLU_029061_4_1_6"/>
<feature type="active site" description="Schiff-base intermediate with substrate; via pyruvic acid; for decarboxylase activity" evidence="12">
    <location>
        <position position="255"/>
    </location>
</feature>
<dbReference type="InterPro" id="IPR033178">
    <property type="entry name" value="PSD_type1_pro"/>
</dbReference>
<reference evidence="13 14" key="1">
    <citation type="journal article" date="2012" name="Mol. Biol. Evol.">
        <title>Genome reduction and co-evolution between the primary and secondary bacterial symbionts of psyllids.</title>
        <authorList>
            <person name="Sloan D.B."/>
            <person name="Moran N.A."/>
        </authorList>
    </citation>
    <scope>NUCLEOTIDE SEQUENCE [LARGE SCALE GENOMIC DNA]</scope>
    <source>
        <strain evidence="13">Hcub_S</strain>
    </source>
</reference>
<feature type="chain" id="PRO_5023506464" description="Phosphatidylserine decarboxylase beta chain" evidence="12">
    <location>
        <begin position="1"/>
        <end position="254"/>
    </location>
</feature>
<gene>
    <name evidence="12" type="primary">psd</name>
    <name evidence="13" type="ORF">A35E_00143</name>
</gene>
<evidence type="ECO:0000256" key="11">
    <source>
        <dbReference type="ARBA" id="ARBA00023317"/>
    </source>
</evidence>
<dbReference type="EC" id="4.1.1.65" evidence="12"/>
<dbReference type="GO" id="GO:0004609">
    <property type="term" value="F:phosphatidylserine decarboxylase activity"/>
    <property type="evidence" value="ECO:0007669"/>
    <property type="project" value="UniProtKB-UniRule"/>
</dbReference>
<comment type="catalytic activity">
    <reaction evidence="12">
        <text>a 1,2-diacyl-sn-glycero-3-phospho-L-serine + H(+) = a 1,2-diacyl-sn-glycero-3-phosphoethanolamine + CO2</text>
        <dbReference type="Rhea" id="RHEA:20828"/>
        <dbReference type="ChEBI" id="CHEBI:15378"/>
        <dbReference type="ChEBI" id="CHEBI:16526"/>
        <dbReference type="ChEBI" id="CHEBI:57262"/>
        <dbReference type="ChEBI" id="CHEBI:64612"/>
        <dbReference type="EC" id="4.1.1.65"/>
    </reaction>
</comment>
<comment type="function">
    <text evidence="12">Catalyzes the formation of phosphatidylethanolamine (PtdEtn) from phosphatidylserine (PtdSer).</text>
</comment>
<feature type="active site" description="Charge relay system; for autoendoproteolytic cleavage activity" evidence="12">
    <location>
        <position position="91"/>
    </location>
</feature>
<feature type="modified residue" description="Pyruvic acid (Ser); by autocatalysis" evidence="12">
    <location>
        <position position="255"/>
    </location>
</feature>
<evidence type="ECO:0000313" key="13">
    <source>
        <dbReference type="EMBL" id="AFP85456.1"/>
    </source>
</evidence>
<feature type="site" description="Cleavage (non-hydrolytic); by autocatalysis" evidence="12">
    <location>
        <begin position="254"/>
        <end position="255"/>
    </location>
</feature>
<keyword evidence="6 12" id="KW-0472">Membrane</keyword>
<evidence type="ECO:0000256" key="1">
    <source>
        <dbReference type="ARBA" id="ARBA00005189"/>
    </source>
</evidence>
<keyword evidence="14" id="KW-1185">Reference proteome</keyword>
<evidence type="ECO:0000256" key="4">
    <source>
        <dbReference type="ARBA" id="ARBA00022793"/>
    </source>
</evidence>
<evidence type="ECO:0000256" key="9">
    <source>
        <dbReference type="ARBA" id="ARBA00023239"/>
    </source>
</evidence>
<dbReference type="GO" id="GO:0005886">
    <property type="term" value="C:plasma membrane"/>
    <property type="evidence" value="ECO:0007669"/>
    <property type="project" value="UniProtKB-SubCell"/>
</dbReference>
<dbReference type="RefSeq" id="WP_014888753.1">
    <property type="nucleotide sequence ID" value="NC_018420.1"/>
</dbReference>
<evidence type="ECO:0000256" key="8">
    <source>
        <dbReference type="ARBA" id="ARBA00023209"/>
    </source>
</evidence>
<evidence type="ECO:0000256" key="2">
    <source>
        <dbReference type="ARBA" id="ARBA00022475"/>
    </source>
</evidence>
<keyword evidence="10 12" id="KW-1208">Phospholipid metabolism</keyword>
<organism evidence="13 14">
    <name type="scientific">secondary endosymbiont of Heteropsylla cubana</name>
    <dbReference type="NCBI Taxonomy" id="134287"/>
    <lineage>
        <taxon>Bacteria</taxon>
        <taxon>Pseudomonadati</taxon>
        <taxon>Pseudomonadota</taxon>
        <taxon>Gammaproteobacteria</taxon>
        <taxon>Enterobacterales</taxon>
        <taxon>Enterobacteriaceae</taxon>
        <taxon>aphid secondary symbionts</taxon>
    </lineage>
</organism>
<keyword evidence="8 12" id="KW-0594">Phospholipid biosynthesis</keyword>
<comment type="similarity">
    <text evidence="12">Belongs to the phosphatidylserine decarboxylase family. PSD-B subfamily. Prokaryotic type I sub-subfamily.</text>
</comment>
<dbReference type="AlphaFoldDB" id="J3VTV2"/>
<dbReference type="KEGG" id="sehc:A35E_00143"/>
<dbReference type="PATRIC" id="fig|134287.3.peg.133"/>
<keyword evidence="5 12" id="KW-0443">Lipid metabolism</keyword>
<keyword evidence="4 12" id="KW-0210">Decarboxylase</keyword>
<evidence type="ECO:0000313" key="14">
    <source>
        <dbReference type="Proteomes" id="UP000003937"/>
    </source>
</evidence>
<comment type="pathway">
    <text evidence="12">Phospholipid metabolism; phosphatidylethanolamine biosynthesis; phosphatidylethanolamine from CDP-diacylglycerol: step 2/2.</text>
</comment>
<keyword evidence="9 12" id="KW-0456">Lyase</keyword>
<comment type="subunit">
    <text evidence="12">Heterodimer of a large membrane-associated beta subunit and a small pyruvoyl-containing alpha subunit.</text>
</comment>
<protein>
    <recommendedName>
        <fullName evidence="12">Phosphatidylserine decarboxylase proenzyme</fullName>
        <ecNumber evidence="12">4.1.1.65</ecNumber>
    </recommendedName>
    <component>
        <recommendedName>
            <fullName evidence="12">Phosphatidylserine decarboxylase alpha chain</fullName>
        </recommendedName>
    </component>
    <component>
        <recommendedName>
            <fullName evidence="12">Phosphatidylserine decarboxylase beta chain</fullName>
        </recommendedName>
    </component>
</protein>